<gene>
    <name evidence="1" type="ORF">SHERM_17937</name>
</gene>
<evidence type="ECO:0008006" key="3">
    <source>
        <dbReference type="Google" id="ProtNLM"/>
    </source>
</evidence>
<name>A0A9N7N0A0_STRHE</name>
<dbReference type="EMBL" id="CACSLK010019251">
    <property type="protein sequence ID" value="CAA0819560.1"/>
    <property type="molecule type" value="Genomic_DNA"/>
</dbReference>
<feature type="non-terminal residue" evidence="1">
    <location>
        <position position="77"/>
    </location>
</feature>
<organism evidence="1 2">
    <name type="scientific">Striga hermonthica</name>
    <name type="common">Purple witchweed</name>
    <name type="synonym">Buchnera hermonthica</name>
    <dbReference type="NCBI Taxonomy" id="68872"/>
    <lineage>
        <taxon>Eukaryota</taxon>
        <taxon>Viridiplantae</taxon>
        <taxon>Streptophyta</taxon>
        <taxon>Embryophyta</taxon>
        <taxon>Tracheophyta</taxon>
        <taxon>Spermatophyta</taxon>
        <taxon>Magnoliopsida</taxon>
        <taxon>eudicotyledons</taxon>
        <taxon>Gunneridae</taxon>
        <taxon>Pentapetalae</taxon>
        <taxon>asterids</taxon>
        <taxon>lamiids</taxon>
        <taxon>Lamiales</taxon>
        <taxon>Orobanchaceae</taxon>
        <taxon>Buchnereae</taxon>
        <taxon>Striga</taxon>
    </lineage>
</organism>
<protein>
    <recommendedName>
        <fullName evidence="3">Reverse transcriptase</fullName>
    </recommendedName>
</protein>
<comment type="caution">
    <text evidence="1">The sequence shown here is derived from an EMBL/GenBank/DDBJ whole genome shotgun (WGS) entry which is preliminary data.</text>
</comment>
<sequence length="77" mass="8706">SSVFFSKNITREAQEQICAKMAGIQIHSSTRYLGLPMGIARSKKEAFDYILFVVRSRVANWRNKCLSKAGKEILIKA</sequence>
<keyword evidence="2" id="KW-1185">Reference proteome</keyword>
<dbReference type="OrthoDB" id="1166703at2759"/>
<dbReference type="AlphaFoldDB" id="A0A9N7N0A0"/>
<reference evidence="1" key="1">
    <citation type="submission" date="2019-12" db="EMBL/GenBank/DDBJ databases">
        <authorList>
            <person name="Scholes J."/>
        </authorList>
    </citation>
    <scope>NUCLEOTIDE SEQUENCE</scope>
</reference>
<evidence type="ECO:0000313" key="2">
    <source>
        <dbReference type="Proteomes" id="UP001153555"/>
    </source>
</evidence>
<feature type="non-terminal residue" evidence="1">
    <location>
        <position position="1"/>
    </location>
</feature>
<evidence type="ECO:0000313" key="1">
    <source>
        <dbReference type="EMBL" id="CAA0819560.1"/>
    </source>
</evidence>
<proteinExistence type="predicted"/>
<accession>A0A9N7N0A0</accession>
<dbReference type="Proteomes" id="UP001153555">
    <property type="component" value="Unassembled WGS sequence"/>
</dbReference>